<dbReference type="Pfam" id="PF11844">
    <property type="entry name" value="DUF3364"/>
    <property type="match status" value="1"/>
</dbReference>
<dbReference type="STRING" id="768670.Calni_0686"/>
<evidence type="ECO:0000256" key="3">
    <source>
        <dbReference type="ARBA" id="ARBA00011462"/>
    </source>
</evidence>
<keyword evidence="11 15" id="KW-0411">Iron-sulfur</keyword>
<keyword evidence="19" id="KW-1185">Reference proteome</keyword>
<evidence type="ECO:0000256" key="9">
    <source>
        <dbReference type="ARBA" id="ARBA00023002"/>
    </source>
</evidence>
<accession>E4TG47</accession>
<reference evidence="18 19" key="2">
    <citation type="journal article" date="2011" name="Stand. Genomic Sci.">
        <title>Complete genome sequence of Calditerrivibrio nitroreducens type strain (Yu37-1).</title>
        <authorList>
            <person name="Pitluck S."/>
            <person name="Sikorski J."/>
            <person name="Zeytun A."/>
            <person name="Lapidus A."/>
            <person name="Nolan M."/>
            <person name="Lucas S."/>
            <person name="Hammon N."/>
            <person name="Deshpande S."/>
            <person name="Cheng J.F."/>
            <person name="Tapia R."/>
            <person name="Han C."/>
            <person name="Goodwin L."/>
            <person name="Liolios K."/>
            <person name="Pagani I."/>
            <person name="Ivanova N."/>
            <person name="Mavromatis K."/>
            <person name="Pati A."/>
            <person name="Chen A."/>
            <person name="Palaniappan K."/>
            <person name="Hauser L."/>
            <person name="Chang Y.J."/>
            <person name="Jeffries C.D."/>
            <person name="Detter J.C."/>
            <person name="Brambilla E."/>
            <person name="Djao O.D."/>
            <person name="Rohde M."/>
            <person name="Spring S."/>
            <person name="Goker M."/>
            <person name="Woyke T."/>
            <person name="Bristow J."/>
            <person name="Eisen J.A."/>
            <person name="Markowitz V."/>
            <person name="Hugenholtz P."/>
            <person name="Kyrpides N.C."/>
            <person name="Klenk H.P."/>
            <person name="Land M."/>
        </authorList>
    </citation>
    <scope>NUCLEOTIDE SEQUENCE [LARGE SCALE GENOMIC DNA]</scope>
    <source>
        <strain evidence="19">DSM 19672 / NBRC 101217 / Yu37-1</strain>
    </source>
</reference>
<protein>
    <recommendedName>
        <fullName evidence="5 15">Nitrogenase molybdenum-iron protein beta chain</fullName>
        <ecNumber evidence="4 15">1.18.6.1</ecNumber>
    </recommendedName>
    <alternativeName>
        <fullName evidence="15">Dinitrogenase</fullName>
    </alternativeName>
</protein>
<dbReference type="PROSITE" id="PS00699">
    <property type="entry name" value="NITROGENASE_1_1"/>
    <property type="match status" value="1"/>
</dbReference>
<proteinExistence type="inferred from homology"/>
<keyword evidence="12 14" id="KW-0535">Nitrogen fixation</keyword>
<evidence type="ECO:0000256" key="15">
    <source>
        <dbReference type="RuleBase" id="RU364127"/>
    </source>
</evidence>
<feature type="domain" description="Nitrogenase molybdenum-iron protein beta chain N-terminal" evidence="17">
    <location>
        <begin position="11"/>
        <end position="53"/>
    </location>
</feature>
<evidence type="ECO:0000256" key="1">
    <source>
        <dbReference type="ARBA" id="ARBA00002621"/>
    </source>
</evidence>
<evidence type="ECO:0000256" key="10">
    <source>
        <dbReference type="ARBA" id="ARBA00023004"/>
    </source>
</evidence>
<keyword evidence="7 15" id="KW-0547">Nucleotide-binding</keyword>
<evidence type="ECO:0000313" key="19">
    <source>
        <dbReference type="Proteomes" id="UP000007039"/>
    </source>
</evidence>
<comment type="subunit">
    <text evidence="3 15">Tetramer of two alpha and two beta chains. Forms complex with the iron protein (nitrogenase component 2).</text>
</comment>
<dbReference type="GO" id="GO:0005524">
    <property type="term" value="F:ATP binding"/>
    <property type="evidence" value="ECO:0007669"/>
    <property type="project" value="UniProtKB-KW"/>
</dbReference>
<keyword evidence="10 15" id="KW-0408">Iron</keyword>
<reference key="1">
    <citation type="submission" date="2010-11" db="EMBL/GenBank/DDBJ databases">
        <title>The complete genome of chromosome of Calditerrivibrio nitroreducens DSM 19672.</title>
        <authorList>
            <consortium name="US DOE Joint Genome Institute (JGI-PGF)"/>
            <person name="Lucas S."/>
            <person name="Copeland A."/>
            <person name="Lapidus A."/>
            <person name="Bruce D."/>
            <person name="Goodwin L."/>
            <person name="Pitluck S."/>
            <person name="Kyrpides N."/>
            <person name="Mavromatis K."/>
            <person name="Ivanova N."/>
            <person name="Mikhailova N."/>
            <person name="Zeytun A."/>
            <person name="Brettin T."/>
            <person name="Detter J.C."/>
            <person name="Tapia R."/>
            <person name="Han C."/>
            <person name="Land M."/>
            <person name="Hauser L."/>
            <person name="Markowitz V."/>
            <person name="Cheng J.-F."/>
            <person name="Hugenholtz P."/>
            <person name="Woyke T."/>
            <person name="Wu D."/>
            <person name="Spring S."/>
            <person name="Schroeder M."/>
            <person name="Brambilla E."/>
            <person name="Klenk H.-P."/>
            <person name="Eisen J.A."/>
        </authorList>
    </citation>
    <scope>NUCLEOTIDE SEQUENCE [LARGE SCALE GENOMIC DNA]</scope>
    <source>
        <strain>DSM 19672</strain>
    </source>
</reference>
<dbReference type="KEGG" id="cni:Calni_0686"/>
<gene>
    <name evidence="18" type="ordered locus">Calni_0686</name>
</gene>
<feature type="domain" description="Nitrogenase/oxidoreductase component 1" evidence="16">
    <location>
        <begin position="67"/>
        <end position="485"/>
    </location>
</feature>
<name>E4TG47_CALNY</name>
<evidence type="ECO:0000259" key="17">
    <source>
        <dbReference type="Pfam" id="PF11844"/>
    </source>
</evidence>
<evidence type="ECO:0000256" key="4">
    <source>
        <dbReference type="ARBA" id="ARBA00012773"/>
    </source>
</evidence>
<dbReference type="GO" id="GO:0051536">
    <property type="term" value="F:iron-sulfur cluster binding"/>
    <property type="evidence" value="ECO:0007669"/>
    <property type="project" value="UniProtKB-KW"/>
</dbReference>
<comment type="function">
    <text evidence="1 15">This molybdenum-iron protein is part of the nitrogenase complex that catalyzes the key enzymatic reactions in nitrogen fixation.</text>
</comment>
<dbReference type="SMR" id="E4TG47"/>
<comment type="cofactor">
    <cofactor evidence="15">
        <name>[8Fe-7S] cluster</name>
        <dbReference type="ChEBI" id="CHEBI:21143"/>
    </cofactor>
    <text evidence="15">Binds 1 [8Fe-7S] cluster per heterodimer.</text>
</comment>
<dbReference type="eggNOG" id="COG2710">
    <property type="taxonomic scope" value="Bacteria"/>
</dbReference>
<dbReference type="Gene3D" id="3.40.50.1980">
    <property type="entry name" value="Nitrogenase molybdenum iron protein domain"/>
    <property type="match status" value="3"/>
</dbReference>
<evidence type="ECO:0000256" key="11">
    <source>
        <dbReference type="ARBA" id="ARBA00023014"/>
    </source>
</evidence>
<evidence type="ECO:0000256" key="7">
    <source>
        <dbReference type="ARBA" id="ARBA00022741"/>
    </source>
</evidence>
<evidence type="ECO:0000256" key="13">
    <source>
        <dbReference type="ARBA" id="ARBA00047967"/>
    </source>
</evidence>
<evidence type="ECO:0000259" key="16">
    <source>
        <dbReference type="Pfam" id="PF00148"/>
    </source>
</evidence>
<evidence type="ECO:0000256" key="5">
    <source>
        <dbReference type="ARBA" id="ARBA00014775"/>
    </source>
</evidence>
<keyword evidence="6 15" id="KW-0479">Metal-binding</keyword>
<evidence type="ECO:0000256" key="8">
    <source>
        <dbReference type="ARBA" id="ARBA00022840"/>
    </source>
</evidence>
<dbReference type="InterPro" id="IPR000318">
    <property type="entry name" value="Nase_comp1_CS"/>
</dbReference>
<dbReference type="Proteomes" id="UP000007039">
    <property type="component" value="Chromosome"/>
</dbReference>
<dbReference type="Pfam" id="PF00148">
    <property type="entry name" value="Oxidored_nitro"/>
    <property type="match status" value="1"/>
</dbReference>
<dbReference type="Gene3D" id="1.20.89.10">
    <property type="entry name" value="Nitrogenase Molybdenum-iron Protein, subunit B, domain 4"/>
    <property type="match status" value="1"/>
</dbReference>
<evidence type="ECO:0000256" key="12">
    <source>
        <dbReference type="ARBA" id="ARBA00023231"/>
    </source>
</evidence>
<dbReference type="InterPro" id="IPR050152">
    <property type="entry name" value="ChlB/BchB/BchZ"/>
</dbReference>
<keyword evidence="9 15" id="KW-0560">Oxidoreductase</keyword>
<dbReference type="GO" id="GO:0016612">
    <property type="term" value="C:molybdenum-iron nitrogenase complex"/>
    <property type="evidence" value="ECO:0007669"/>
    <property type="project" value="InterPro"/>
</dbReference>
<dbReference type="EC" id="1.18.6.1" evidence="4 15"/>
<keyword evidence="8 15" id="KW-0067">ATP-binding</keyword>
<sequence>MKGCEGICNITMFNEESYKILFNNKKNYEDGHDDEKVKSVLEYTKTKEYMEKNFNREAVVINPLKACQPLGAFYAAIGFENTLPYLHGSQGCAAYFRSHFSRHFKEPFPAVSDSMTEDAAVFGGHNNIYEGLKNSYTLYKPEIIGMCTSCMAEVIGDDISSFVNNAKKQGDIPEDVDVVTAHTPSFVGSHITGYDNMLYEFIRYFGDELSPKHEKINVFLGFDTYLGNFTEIKRIFSLFGVECTIISDPSEMLNSPADGNYKMFRGGTKIEDLKKAPGAKGSIFLQTYSMSKTIQHVKNQWGQVTRVINPIGLKGFDDLLVAISELTGKEIPEELKAERGKLVDAITDSYYHVYGKRFAVTGDPDIAYGLTRFILELGGEPVHILVTNANKKFTKEINKLLEEFSKEDSCKVYPEKDMWHLRSLMFVEPVDYLIGNTFTKLVARDTDTPLIRIGFPIFDRHHLHRYPVIGYQGGINLLNWIVNGILEDIDNKTKDSPNFDIVR</sequence>
<comment type="catalytic activity">
    <reaction evidence="13 15">
        <text>N2 + 8 reduced [2Fe-2S]-[ferredoxin] + 16 ATP + 16 H2O = H2 + 8 oxidized [2Fe-2S]-[ferredoxin] + 2 NH4(+) + 16 ADP + 16 phosphate + 6 H(+)</text>
        <dbReference type="Rhea" id="RHEA:21448"/>
        <dbReference type="Rhea" id="RHEA-COMP:10000"/>
        <dbReference type="Rhea" id="RHEA-COMP:10001"/>
        <dbReference type="ChEBI" id="CHEBI:15377"/>
        <dbReference type="ChEBI" id="CHEBI:15378"/>
        <dbReference type="ChEBI" id="CHEBI:17997"/>
        <dbReference type="ChEBI" id="CHEBI:18276"/>
        <dbReference type="ChEBI" id="CHEBI:28938"/>
        <dbReference type="ChEBI" id="CHEBI:30616"/>
        <dbReference type="ChEBI" id="CHEBI:33737"/>
        <dbReference type="ChEBI" id="CHEBI:33738"/>
        <dbReference type="ChEBI" id="CHEBI:43474"/>
        <dbReference type="ChEBI" id="CHEBI:456216"/>
        <dbReference type="EC" id="1.18.6.1"/>
    </reaction>
</comment>
<dbReference type="OrthoDB" id="9800746at2"/>
<dbReference type="NCBIfam" id="TIGR01286">
    <property type="entry name" value="nifK"/>
    <property type="match status" value="1"/>
</dbReference>
<dbReference type="InterPro" id="IPR005976">
    <property type="entry name" value="Nase_Mo-Fe_CF_bsu"/>
</dbReference>
<evidence type="ECO:0000313" key="18">
    <source>
        <dbReference type="EMBL" id="ADR18597.1"/>
    </source>
</evidence>
<evidence type="ECO:0000256" key="14">
    <source>
        <dbReference type="RuleBase" id="RU004021"/>
    </source>
</evidence>
<comment type="similarity">
    <text evidence="2 14">Belongs to the NifD/NifK/NifE/NifN family.</text>
</comment>
<evidence type="ECO:0000256" key="6">
    <source>
        <dbReference type="ARBA" id="ARBA00022723"/>
    </source>
</evidence>
<dbReference type="InterPro" id="IPR024564">
    <property type="entry name" value="Nase_Mo-Fe_CF_bsu_N"/>
</dbReference>
<dbReference type="EMBL" id="CP002347">
    <property type="protein sequence ID" value="ADR18597.1"/>
    <property type="molecule type" value="Genomic_DNA"/>
</dbReference>
<dbReference type="RefSeq" id="WP_013450810.1">
    <property type="nucleotide sequence ID" value="NC_014758.1"/>
</dbReference>
<evidence type="ECO:0000256" key="2">
    <source>
        <dbReference type="ARBA" id="ARBA00011002"/>
    </source>
</evidence>
<dbReference type="GO" id="GO:0016163">
    <property type="term" value="F:nitrogenase activity"/>
    <property type="evidence" value="ECO:0007669"/>
    <property type="project" value="UniProtKB-EC"/>
</dbReference>
<dbReference type="AlphaFoldDB" id="E4TG47"/>
<dbReference type="GO" id="GO:0046872">
    <property type="term" value="F:metal ion binding"/>
    <property type="evidence" value="ECO:0007669"/>
    <property type="project" value="UniProtKB-KW"/>
</dbReference>
<dbReference type="SUPFAM" id="SSF53807">
    <property type="entry name" value="Helical backbone' metal receptor"/>
    <property type="match status" value="1"/>
</dbReference>
<dbReference type="PANTHER" id="PTHR33712">
    <property type="entry name" value="LIGHT-INDEPENDENT PROTOCHLOROPHYLLIDE REDUCTASE SUBUNIT B"/>
    <property type="match status" value="1"/>
</dbReference>
<dbReference type="InterPro" id="IPR000510">
    <property type="entry name" value="Nase/OxRdtase_comp1"/>
</dbReference>
<dbReference type="PANTHER" id="PTHR33712:SF7">
    <property type="entry name" value="LIGHT-INDEPENDENT PROTOCHLOROPHYLLIDE REDUCTASE SUBUNIT B"/>
    <property type="match status" value="1"/>
</dbReference>
<organism evidence="18 19">
    <name type="scientific">Calditerrivibrio nitroreducens (strain DSM 19672 / NBRC 101217 / Yu37-1)</name>
    <dbReference type="NCBI Taxonomy" id="768670"/>
    <lineage>
        <taxon>Bacteria</taxon>
        <taxon>Pseudomonadati</taxon>
        <taxon>Deferribacterota</taxon>
        <taxon>Deferribacteres</taxon>
        <taxon>Deferribacterales</taxon>
        <taxon>Calditerrivibrionaceae</taxon>
    </lineage>
</organism>
<dbReference type="HOGENOM" id="CLU_025876_2_0_0"/>